<comment type="caution">
    <text evidence="1">The sequence shown here is derived from an EMBL/GenBank/DDBJ whole genome shotgun (WGS) entry which is preliminary data.</text>
</comment>
<protein>
    <submittedName>
        <fullName evidence="1">Uncharacterized protein</fullName>
    </submittedName>
</protein>
<organism evidence="1 2">
    <name type="scientific">Vespula maculifrons</name>
    <name type="common">Eastern yellow jacket</name>
    <name type="synonym">Wasp</name>
    <dbReference type="NCBI Taxonomy" id="7453"/>
    <lineage>
        <taxon>Eukaryota</taxon>
        <taxon>Metazoa</taxon>
        <taxon>Ecdysozoa</taxon>
        <taxon>Arthropoda</taxon>
        <taxon>Hexapoda</taxon>
        <taxon>Insecta</taxon>
        <taxon>Pterygota</taxon>
        <taxon>Neoptera</taxon>
        <taxon>Endopterygota</taxon>
        <taxon>Hymenoptera</taxon>
        <taxon>Apocrita</taxon>
        <taxon>Aculeata</taxon>
        <taxon>Vespoidea</taxon>
        <taxon>Vespidae</taxon>
        <taxon>Vespinae</taxon>
        <taxon>Vespula</taxon>
    </lineage>
</organism>
<sequence length="69" mass="7553">MRLSTSSAAPFEPVLRRAKDFEAIAGSWASYPQINRVSALRLGLGRDAEASVRVVWLSGNCDCRGNEEI</sequence>
<dbReference type="Proteomes" id="UP001607303">
    <property type="component" value="Unassembled WGS sequence"/>
</dbReference>
<evidence type="ECO:0000313" key="2">
    <source>
        <dbReference type="Proteomes" id="UP001607303"/>
    </source>
</evidence>
<gene>
    <name evidence="1" type="ORF">V1477_011955</name>
</gene>
<name>A0ABD2C0N6_VESMC</name>
<accession>A0ABD2C0N6</accession>
<dbReference type="EMBL" id="JAYRBN010000063">
    <property type="protein sequence ID" value="KAL2738596.1"/>
    <property type="molecule type" value="Genomic_DNA"/>
</dbReference>
<keyword evidence="2" id="KW-1185">Reference proteome</keyword>
<dbReference type="AlphaFoldDB" id="A0ABD2C0N6"/>
<evidence type="ECO:0000313" key="1">
    <source>
        <dbReference type="EMBL" id="KAL2738596.1"/>
    </source>
</evidence>
<reference evidence="1 2" key="1">
    <citation type="journal article" date="2024" name="Ann. Entomol. Soc. Am.">
        <title>Genomic analyses of the southern and eastern yellowjacket wasps (Hymenoptera: Vespidae) reveal evolutionary signatures of social life.</title>
        <authorList>
            <person name="Catto M.A."/>
            <person name="Caine P.B."/>
            <person name="Orr S.E."/>
            <person name="Hunt B.G."/>
            <person name="Goodisman M.A.D."/>
        </authorList>
    </citation>
    <scope>NUCLEOTIDE SEQUENCE [LARGE SCALE GENOMIC DNA]</scope>
    <source>
        <strain evidence="1">232</strain>
        <tissue evidence="1">Head and thorax</tissue>
    </source>
</reference>
<proteinExistence type="predicted"/>